<dbReference type="AlphaFoldDB" id="A0AAE1TZY1"/>
<dbReference type="PANTHER" id="PTHR11647">
    <property type="entry name" value="HYDRANTOINASE/DIHYDROPYRIMIDINASE FAMILY MEMBER"/>
    <property type="match status" value="1"/>
</dbReference>
<reference evidence="8" key="1">
    <citation type="submission" date="2023-11" db="EMBL/GenBank/DDBJ databases">
        <title>Genome assemblies of two species of porcelain crab, Petrolisthes cinctipes and Petrolisthes manimaculis (Anomura: Porcellanidae).</title>
        <authorList>
            <person name="Angst P."/>
        </authorList>
    </citation>
    <scope>NUCLEOTIDE SEQUENCE</scope>
    <source>
        <strain evidence="8">PB745_02</strain>
        <tissue evidence="8">Gill</tissue>
    </source>
</reference>
<evidence type="ECO:0000256" key="4">
    <source>
        <dbReference type="ARBA" id="ARBA00036696"/>
    </source>
</evidence>
<evidence type="ECO:0000256" key="2">
    <source>
        <dbReference type="ARBA" id="ARBA00008829"/>
    </source>
</evidence>
<dbReference type="GO" id="GO:0005829">
    <property type="term" value="C:cytosol"/>
    <property type="evidence" value="ECO:0007669"/>
    <property type="project" value="TreeGrafter"/>
</dbReference>
<feature type="compositionally biased region" description="Polar residues" evidence="6">
    <location>
        <begin position="240"/>
        <end position="253"/>
    </location>
</feature>
<dbReference type="SUPFAM" id="SSF51338">
    <property type="entry name" value="Composite domain of metallo-dependent hydrolases"/>
    <property type="match status" value="1"/>
</dbReference>
<dbReference type="EMBL" id="JAWZYT010002586">
    <property type="protein sequence ID" value="KAK4303426.1"/>
    <property type="molecule type" value="Genomic_DNA"/>
</dbReference>
<proteinExistence type="inferred from homology"/>
<dbReference type="InterPro" id="IPR011059">
    <property type="entry name" value="Metal-dep_hydrolase_composite"/>
</dbReference>
<keyword evidence="9" id="KW-1185">Reference proteome</keyword>
<dbReference type="EC" id="3.5.2.2" evidence="5"/>
<dbReference type="InterPro" id="IPR050378">
    <property type="entry name" value="Metallo-dep_Hydrolases_sf"/>
</dbReference>
<comment type="cofactor">
    <cofactor evidence="1">
        <name>Zn(2+)</name>
        <dbReference type="ChEBI" id="CHEBI:29105"/>
    </cofactor>
</comment>
<dbReference type="Gene3D" id="2.30.40.10">
    <property type="entry name" value="Urease, subunit C, domain 1"/>
    <property type="match status" value="1"/>
</dbReference>
<dbReference type="Pfam" id="PF01979">
    <property type="entry name" value="Amidohydro_1"/>
    <property type="match status" value="1"/>
</dbReference>
<dbReference type="GO" id="GO:0006208">
    <property type="term" value="P:pyrimidine nucleobase catabolic process"/>
    <property type="evidence" value="ECO:0007669"/>
    <property type="project" value="TreeGrafter"/>
</dbReference>
<accession>A0AAE1TZY1</accession>
<organism evidence="8 9">
    <name type="scientific">Petrolisthes manimaculis</name>
    <dbReference type="NCBI Taxonomy" id="1843537"/>
    <lineage>
        <taxon>Eukaryota</taxon>
        <taxon>Metazoa</taxon>
        <taxon>Ecdysozoa</taxon>
        <taxon>Arthropoda</taxon>
        <taxon>Crustacea</taxon>
        <taxon>Multicrustacea</taxon>
        <taxon>Malacostraca</taxon>
        <taxon>Eumalacostraca</taxon>
        <taxon>Eucarida</taxon>
        <taxon>Decapoda</taxon>
        <taxon>Pleocyemata</taxon>
        <taxon>Anomura</taxon>
        <taxon>Galatheoidea</taxon>
        <taxon>Porcellanidae</taxon>
        <taxon>Petrolisthes</taxon>
    </lineage>
</organism>
<evidence type="ECO:0000313" key="9">
    <source>
        <dbReference type="Proteomes" id="UP001292094"/>
    </source>
</evidence>
<sequence length="276" mass="29766">MGPPLRPDTQTPAYLMDLLANGDLQTTGTDNCTFSASQKALGKDNFTKIPNGVNGVEDRMSIVWEKGVVAGKMDPCKFVAVTSTNAAKIFNIYPKKGRIAVGSDADIVVWNPHATRTISAQTHHQAVDFNIFEGMEVHGIADYVICHGRVCVEEGNIRVVSGMGKFVPTLPFASHVYGRVDERDRANAPRKVERAAYDGPVTRINGPTHTHTSLDSHIIPTTAPDFYTRGPTKSGGLNLHDSSFHVSGAQVSDKSPKRPSVKVNNPPGGKASGSFW</sequence>
<feature type="domain" description="Amidohydrolase-related" evidence="7">
    <location>
        <begin position="17"/>
        <end position="150"/>
    </location>
</feature>
<gene>
    <name evidence="8" type="ORF">Pmani_024554</name>
</gene>
<feature type="region of interest" description="Disordered" evidence="6">
    <location>
        <begin position="225"/>
        <end position="276"/>
    </location>
</feature>
<name>A0AAE1TZY1_9EUCA</name>
<evidence type="ECO:0000313" key="8">
    <source>
        <dbReference type="EMBL" id="KAK4303426.1"/>
    </source>
</evidence>
<dbReference type="SUPFAM" id="SSF51556">
    <property type="entry name" value="Metallo-dependent hydrolases"/>
    <property type="match status" value="1"/>
</dbReference>
<evidence type="ECO:0000256" key="1">
    <source>
        <dbReference type="ARBA" id="ARBA00001947"/>
    </source>
</evidence>
<dbReference type="Proteomes" id="UP001292094">
    <property type="component" value="Unassembled WGS sequence"/>
</dbReference>
<dbReference type="Gene3D" id="3.20.20.140">
    <property type="entry name" value="Metal-dependent hydrolases"/>
    <property type="match status" value="1"/>
</dbReference>
<dbReference type="FunFam" id="3.20.20.140:FF:000217">
    <property type="entry name" value="Dihydropyrimidinase-related protein 1"/>
    <property type="match status" value="1"/>
</dbReference>
<keyword evidence="3" id="KW-0597">Phosphoprotein</keyword>
<evidence type="ECO:0000259" key="7">
    <source>
        <dbReference type="Pfam" id="PF01979"/>
    </source>
</evidence>
<dbReference type="InterPro" id="IPR006680">
    <property type="entry name" value="Amidohydro-rel"/>
</dbReference>
<evidence type="ECO:0000256" key="6">
    <source>
        <dbReference type="SAM" id="MobiDB-lite"/>
    </source>
</evidence>
<evidence type="ECO:0000256" key="3">
    <source>
        <dbReference type="ARBA" id="ARBA00022553"/>
    </source>
</evidence>
<dbReference type="InterPro" id="IPR032466">
    <property type="entry name" value="Metal_Hydrolase"/>
</dbReference>
<protein>
    <recommendedName>
        <fullName evidence="5">dihydropyrimidinase</fullName>
        <ecNumber evidence="5">3.5.2.2</ecNumber>
    </recommendedName>
</protein>
<comment type="catalytic activity">
    <reaction evidence="4">
        <text>5,6-dihydrouracil + H2O = 3-(carbamoylamino)propanoate + H(+)</text>
        <dbReference type="Rhea" id="RHEA:16121"/>
        <dbReference type="ChEBI" id="CHEBI:11892"/>
        <dbReference type="ChEBI" id="CHEBI:15377"/>
        <dbReference type="ChEBI" id="CHEBI:15378"/>
        <dbReference type="ChEBI" id="CHEBI:15901"/>
        <dbReference type="EC" id="3.5.2.2"/>
    </reaction>
</comment>
<dbReference type="PANTHER" id="PTHR11647:SF1">
    <property type="entry name" value="COLLAPSIN RESPONSE MEDIATOR PROTEIN"/>
    <property type="match status" value="1"/>
</dbReference>
<comment type="similarity">
    <text evidence="2">Belongs to the metallo-dependent hydrolases superfamily. Hydantoinase/dihydropyrimidinase family.</text>
</comment>
<dbReference type="GO" id="GO:0004157">
    <property type="term" value="F:dihydropyrimidinase activity"/>
    <property type="evidence" value="ECO:0007669"/>
    <property type="project" value="UniProtKB-EC"/>
</dbReference>
<evidence type="ECO:0000256" key="5">
    <source>
        <dbReference type="ARBA" id="ARBA00039113"/>
    </source>
</evidence>
<comment type="caution">
    <text evidence="8">The sequence shown here is derived from an EMBL/GenBank/DDBJ whole genome shotgun (WGS) entry which is preliminary data.</text>
</comment>